<name>A0A0F9HW75_9ZZZZ</name>
<proteinExistence type="predicted"/>
<comment type="caution">
    <text evidence="2">The sequence shown here is derived from an EMBL/GenBank/DDBJ whole genome shotgun (WGS) entry which is preliminary data.</text>
</comment>
<reference evidence="2" key="1">
    <citation type="journal article" date="2015" name="Nature">
        <title>Complex archaea that bridge the gap between prokaryotes and eukaryotes.</title>
        <authorList>
            <person name="Spang A."/>
            <person name="Saw J.H."/>
            <person name="Jorgensen S.L."/>
            <person name="Zaremba-Niedzwiedzka K."/>
            <person name="Martijn J."/>
            <person name="Lind A.E."/>
            <person name="van Eijk R."/>
            <person name="Schleper C."/>
            <person name="Guy L."/>
            <person name="Ettema T.J."/>
        </authorList>
    </citation>
    <scope>NUCLEOTIDE SEQUENCE</scope>
</reference>
<keyword evidence="1" id="KW-0812">Transmembrane</keyword>
<protein>
    <submittedName>
        <fullName evidence="2">Uncharacterized protein</fullName>
    </submittedName>
</protein>
<organism evidence="2">
    <name type="scientific">marine sediment metagenome</name>
    <dbReference type="NCBI Taxonomy" id="412755"/>
    <lineage>
        <taxon>unclassified sequences</taxon>
        <taxon>metagenomes</taxon>
        <taxon>ecological metagenomes</taxon>
    </lineage>
</organism>
<feature type="transmembrane region" description="Helical" evidence="1">
    <location>
        <begin position="9"/>
        <end position="28"/>
    </location>
</feature>
<accession>A0A0F9HW75</accession>
<sequence length="143" mass="15465">MRAKRIHPWHLGMVIVSLAVLAIITFAGCLEFDDAVQDVNTVATTAKTVLDSPAGRMIPPDVRLYGSLAVSAVMAGAAGYKQWRLAQMTKTTKAIVLGIESQQLMSRLDPENPVTAKTAIAAKMRDLGIYDTGNKIVKRLKLS</sequence>
<feature type="transmembrane region" description="Helical" evidence="1">
    <location>
        <begin position="62"/>
        <end position="80"/>
    </location>
</feature>
<dbReference type="PROSITE" id="PS51257">
    <property type="entry name" value="PROKAR_LIPOPROTEIN"/>
    <property type="match status" value="1"/>
</dbReference>
<gene>
    <name evidence="2" type="ORF">LCGC14_1655600</name>
</gene>
<evidence type="ECO:0000256" key="1">
    <source>
        <dbReference type="SAM" id="Phobius"/>
    </source>
</evidence>
<keyword evidence="1" id="KW-1133">Transmembrane helix</keyword>
<evidence type="ECO:0000313" key="2">
    <source>
        <dbReference type="EMBL" id="KKM19442.1"/>
    </source>
</evidence>
<keyword evidence="1" id="KW-0472">Membrane</keyword>
<dbReference type="EMBL" id="LAZR01013985">
    <property type="protein sequence ID" value="KKM19442.1"/>
    <property type="molecule type" value="Genomic_DNA"/>
</dbReference>
<dbReference type="AlphaFoldDB" id="A0A0F9HW75"/>